<dbReference type="KEGG" id="kon:CONE_0070"/>
<dbReference type="HOGENOM" id="CLU_046586_2_1_4"/>
<feature type="domain" description="Methyltransferase type 11" evidence="3">
    <location>
        <begin position="60"/>
        <end position="169"/>
    </location>
</feature>
<accession>M1LX15</accession>
<dbReference type="CDD" id="cd02440">
    <property type="entry name" value="AdoMet_MTases"/>
    <property type="match status" value="1"/>
</dbReference>
<dbReference type="GO" id="GO:0032259">
    <property type="term" value="P:methylation"/>
    <property type="evidence" value="ECO:0007669"/>
    <property type="project" value="UniProtKB-KW"/>
</dbReference>
<dbReference type="eggNOG" id="COG2226">
    <property type="taxonomic scope" value="Bacteria"/>
</dbReference>
<dbReference type="PANTHER" id="PTHR13090:SF1">
    <property type="entry name" value="ARGININE-HYDROXYLASE NDUFAF5, MITOCHONDRIAL"/>
    <property type="match status" value="1"/>
</dbReference>
<dbReference type="EMBL" id="CP003805">
    <property type="protein sequence ID" value="AGF48616.1"/>
    <property type="molecule type" value="Genomic_DNA"/>
</dbReference>
<dbReference type="InterPro" id="IPR029063">
    <property type="entry name" value="SAM-dependent_MTases_sf"/>
</dbReference>
<name>M1LX15_9PROT</name>
<keyword evidence="2" id="KW-0808">Transferase</keyword>
<dbReference type="InterPro" id="IPR013216">
    <property type="entry name" value="Methyltransf_11"/>
</dbReference>
<dbReference type="OrthoDB" id="9760689at2"/>
<reference evidence="4 5" key="1">
    <citation type="journal article" date="2013" name="Genome Biol. Evol.">
        <title>Genome evolution and phylogenomic analysis of candidatus kinetoplastibacterium, the betaproteobacterial endosymbionts of strigomonas and angomonas.</title>
        <authorList>
            <person name="Alves J.M."/>
            <person name="Serrano M.G."/>
            <person name="Maia da Silva F."/>
            <person name="Voegtly L.J."/>
            <person name="Matveyev A.V."/>
            <person name="Teixeira M.M."/>
            <person name="Camargo E.P."/>
            <person name="Buck G.A."/>
        </authorList>
    </citation>
    <scope>NUCLEOTIDE SEQUENCE [LARGE SCALE GENOMIC DNA]</scope>
    <source>
        <strain evidence="4 5">TCC290E</strain>
    </source>
</reference>
<dbReference type="Proteomes" id="UP000011541">
    <property type="component" value="Chromosome"/>
</dbReference>
<dbReference type="GO" id="GO:0008757">
    <property type="term" value="F:S-adenosylmethionine-dependent methyltransferase activity"/>
    <property type="evidence" value="ECO:0007669"/>
    <property type="project" value="InterPro"/>
</dbReference>
<dbReference type="RefSeq" id="WP_015397301.1">
    <property type="nucleotide sequence ID" value="NC_020299.1"/>
</dbReference>
<evidence type="ECO:0000259" key="3">
    <source>
        <dbReference type="Pfam" id="PF08241"/>
    </source>
</evidence>
<evidence type="ECO:0000256" key="1">
    <source>
        <dbReference type="ARBA" id="ARBA00022603"/>
    </source>
</evidence>
<gene>
    <name evidence="4" type="ORF">CONE_0070</name>
</gene>
<dbReference type="InterPro" id="IPR050602">
    <property type="entry name" value="Malonyl-ACP_OMT"/>
</dbReference>
<dbReference type="PATRIC" id="fig|1208920.3.peg.614"/>
<dbReference type="Pfam" id="PF08241">
    <property type="entry name" value="Methyltransf_11"/>
    <property type="match status" value="1"/>
</dbReference>
<organism evidence="4 5">
    <name type="scientific">Candidatus Kinetoplastidibacterium stringomonadis TCC290E</name>
    <dbReference type="NCBI Taxonomy" id="1208920"/>
    <lineage>
        <taxon>Bacteria</taxon>
        <taxon>Pseudomonadati</taxon>
        <taxon>Pseudomonadota</taxon>
        <taxon>Betaproteobacteria</taxon>
        <taxon>Candidatus Kinetoplastidibacterium</taxon>
    </lineage>
</organism>
<dbReference type="PANTHER" id="PTHR13090">
    <property type="entry name" value="ARGININE-HYDROXYLASE NDUFAF5, MITOCHONDRIAL"/>
    <property type="match status" value="1"/>
</dbReference>
<proteinExistence type="predicted"/>
<keyword evidence="5" id="KW-1185">Reference proteome</keyword>
<dbReference type="STRING" id="1208920.CONE_0070"/>
<dbReference type="Gene3D" id="3.40.50.150">
    <property type="entry name" value="Vaccinia Virus protein VP39"/>
    <property type="match status" value="1"/>
</dbReference>
<evidence type="ECO:0000256" key="2">
    <source>
        <dbReference type="ARBA" id="ARBA00022679"/>
    </source>
</evidence>
<evidence type="ECO:0000313" key="4">
    <source>
        <dbReference type="EMBL" id="AGF48616.1"/>
    </source>
</evidence>
<sequence>MLNQIGKEESIVPIPMNIHHVSKQFSRRNGVINSQFLYAEIANRLASTLKYIKIKPNYVLDSGCGIGNNLPILQSIYKNFNYIGVDISFQLLDMGHKKWSQRGIFNKIKSIVTKESMPTFIQSDMSMTGLKSGSIDMIWSNLALHWNNRPENVLYEWNRILSDNGLVIFSYFGPDTIKEVRAAVSDANIKTEMMYFIDMHDIGDMLMHNGFENPVMHKDTITLTYKNSLQLLKEVHSIGGNACINRKKSLASKVWITKLCESLEKQRNNSLINLTIEVIYGHAWRKTSNNNNSEKIIKLAF</sequence>
<protein>
    <submittedName>
        <fullName evidence="4">Biotin synthesis protein BioC</fullName>
    </submittedName>
</protein>
<evidence type="ECO:0000313" key="5">
    <source>
        <dbReference type="Proteomes" id="UP000011541"/>
    </source>
</evidence>
<dbReference type="SUPFAM" id="SSF53335">
    <property type="entry name" value="S-adenosyl-L-methionine-dependent methyltransferases"/>
    <property type="match status" value="1"/>
</dbReference>
<dbReference type="AlphaFoldDB" id="M1LX15"/>
<keyword evidence="1" id="KW-0489">Methyltransferase</keyword>